<evidence type="ECO:0000313" key="3">
    <source>
        <dbReference type="Proteomes" id="UP000002753"/>
    </source>
</evidence>
<dbReference type="AlphaFoldDB" id="J6EFP2"/>
<proteinExistence type="predicted"/>
<keyword evidence="1" id="KW-1133">Transmembrane helix</keyword>
<keyword evidence="3" id="KW-1185">Reference proteome</keyword>
<keyword evidence="1" id="KW-0812">Transmembrane</keyword>
<organism evidence="2 3">
    <name type="scientific">Saccharomyces kudriavzevii (strain ATCC MYA-4449 / AS 2.2408 / CBS 8840 / NBRC 1802 / NCYC 2889)</name>
    <name type="common">Yeast</name>
    <dbReference type="NCBI Taxonomy" id="226230"/>
    <lineage>
        <taxon>Eukaryota</taxon>
        <taxon>Fungi</taxon>
        <taxon>Dikarya</taxon>
        <taxon>Ascomycota</taxon>
        <taxon>Saccharomycotina</taxon>
        <taxon>Saccharomycetes</taxon>
        <taxon>Saccharomycetales</taxon>
        <taxon>Saccharomycetaceae</taxon>
        <taxon>Saccharomyces</taxon>
    </lineage>
</organism>
<reference evidence="2 3" key="1">
    <citation type="journal article" date="2003" name="Science">
        <title>Finding functional features in Saccharomyces genomes by phylogenetic footprinting.</title>
        <authorList>
            <person name="Cliften P.F."/>
            <person name="Sudarsanam P."/>
            <person name="Desikan A."/>
            <person name="Fulton L."/>
            <person name="Fulton B."/>
            <person name="Majors J."/>
            <person name="Waterston R."/>
            <person name="Cohen B.A."/>
            <person name="Johnston M."/>
        </authorList>
    </citation>
    <scope>NUCLEOTIDE SEQUENCE [LARGE SCALE GENOMIC DNA]</scope>
    <source>
        <strain evidence="3">ATCC MYA-4449 / AS 2.2408 / CBS 8840 / NBRC 1802 / NCYC 2889</strain>
    </source>
</reference>
<gene>
    <name evidence="2" type="primary">YCL021W-A</name>
    <name evidence="2" type="ORF">SKUD_207222</name>
</gene>
<dbReference type="HOGENOM" id="CLU_1994401_0_0_1"/>
<name>J6EFP2_SACK1</name>
<feature type="transmembrane region" description="Helical" evidence="1">
    <location>
        <begin position="100"/>
        <end position="119"/>
    </location>
</feature>
<evidence type="ECO:0000256" key="1">
    <source>
        <dbReference type="SAM" id="Phobius"/>
    </source>
</evidence>
<dbReference type="EMBL" id="AACI03001033">
    <property type="protein sequence ID" value="EJT42904.1"/>
    <property type="molecule type" value="Genomic_DNA"/>
</dbReference>
<evidence type="ECO:0000313" key="2">
    <source>
        <dbReference type="EMBL" id="EJT42904.1"/>
    </source>
</evidence>
<reference evidence="3" key="2">
    <citation type="journal article" date="2011" name="G3 (Bethesda)">
        <title>The awesome power of yeast evolutionary genetics: New genome sequences and strain resources for the Saccharomyces sensu stricto genus.</title>
        <authorList>
            <person name="Scannell D.R."/>
            <person name="Zill O.A."/>
            <person name="Rokas A."/>
            <person name="Payen C."/>
            <person name="Dunham M.J."/>
            <person name="Eisen M.B."/>
            <person name="Rine J."/>
            <person name="Johnston M."/>
            <person name="Hittinger C.T."/>
        </authorList>
    </citation>
    <scope>GENOME REANNOTATION</scope>
    <source>
        <strain evidence="3">ATCC MYA-4449 / AS 2.2408 / CBS 8840 / NBRC 1802 / NCYC 2889</strain>
    </source>
</reference>
<keyword evidence="1" id="KW-0472">Membrane</keyword>
<comment type="caution">
    <text evidence="2">The sequence shown here is derived from an EMBL/GenBank/DDBJ whole genome shotgun (WGS) entry which is preliminary data.</text>
</comment>
<accession>J6EFP2</accession>
<protein>
    <submittedName>
        <fullName evidence="2">YCL021W-A-like protein</fullName>
    </submittedName>
</protein>
<dbReference type="Proteomes" id="UP000002753">
    <property type="component" value="Unassembled WGS sequence"/>
</dbReference>
<sequence>MTLLDKEELCDSKVASDCTFFDLESNHSNDSVHLLLEKYTHELPIKDNSRTAFKLNATKQKMYKQNTLYVPLTFKERFFLFAKRIKKFWAKLSCCKPNKYAKVSFILVILIPLAVWMFYVDVHLR</sequence>